<accession>A0A1H6CG96</accession>
<evidence type="ECO:0000256" key="5">
    <source>
        <dbReference type="ARBA" id="ARBA00022723"/>
    </source>
</evidence>
<keyword evidence="4 12" id="KW-0812">Transmembrane</keyword>
<dbReference type="AlphaFoldDB" id="A0A1H6CG96"/>
<dbReference type="EMBL" id="FNVQ01000003">
    <property type="protein sequence ID" value="SEG72039.1"/>
    <property type="molecule type" value="Genomic_DNA"/>
</dbReference>
<dbReference type="PANTHER" id="PTHR43221:SF1">
    <property type="entry name" value="PROTEASE HTPX"/>
    <property type="match status" value="1"/>
</dbReference>
<dbReference type="OrthoDB" id="15218at2"/>
<evidence type="ECO:0000259" key="13">
    <source>
        <dbReference type="Pfam" id="PF01435"/>
    </source>
</evidence>
<dbReference type="InterPro" id="IPR050083">
    <property type="entry name" value="HtpX_protease"/>
</dbReference>
<feature type="domain" description="Peptidase M48" evidence="13">
    <location>
        <begin position="83"/>
        <end position="281"/>
    </location>
</feature>
<organism evidence="14 15">
    <name type="scientific">Marinobacterium lutimaris</name>
    <dbReference type="NCBI Taxonomy" id="568106"/>
    <lineage>
        <taxon>Bacteria</taxon>
        <taxon>Pseudomonadati</taxon>
        <taxon>Pseudomonadota</taxon>
        <taxon>Gammaproteobacteria</taxon>
        <taxon>Oceanospirillales</taxon>
        <taxon>Oceanospirillaceae</taxon>
        <taxon>Marinobacterium</taxon>
    </lineage>
</organism>
<keyword evidence="6 11" id="KW-0378">Hydrolase</keyword>
<keyword evidence="14" id="KW-0346">Stress response</keyword>
<feature type="transmembrane region" description="Helical" evidence="12">
    <location>
        <begin position="170"/>
        <end position="189"/>
    </location>
</feature>
<gene>
    <name evidence="14" type="ORF">SAMN05444390_103479</name>
</gene>
<keyword evidence="9 11" id="KW-0482">Metalloprotease</keyword>
<keyword evidence="10 12" id="KW-0472">Membrane</keyword>
<dbReference type="Pfam" id="PF01435">
    <property type="entry name" value="Peptidase_M48"/>
    <property type="match status" value="1"/>
</dbReference>
<proteinExistence type="inferred from homology"/>
<dbReference type="PANTHER" id="PTHR43221">
    <property type="entry name" value="PROTEASE HTPX"/>
    <property type="match status" value="1"/>
</dbReference>
<keyword evidence="15" id="KW-1185">Reference proteome</keyword>
<name>A0A1H6CG96_9GAMM</name>
<evidence type="ECO:0000256" key="12">
    <source>
        <dbReference type="SAM" id="Phobius"/>
    </source>
</evidence>
<dbReference type="Gene3D" id="3.30.2010.10">
    <property type="entry name" value="Metalloproteases ('zincins'), catalytic domain"/>
    <property type="match status" value="1"/>
</dbReference>
<comment type="subcellular location">
    <subcellularLocation>
        <location evidence="1">Cell membrane</location>
        <topology evidence="1">Multi-pass membrane protein</topology>
    </subcellularLocation>
</comment>
<evidence type="ECO:0000256" key="3">
    <source>
        <dbReference type="ARBA" id="ARBA00022670"/>
    </source>
</evidence>
<evidence type="ECO:0000256" key="11">
    <source>
        <dbReference type="RuleBase" id="RU003983"/>
    </source>
</evidence>
<evidence type="ECO:0000256" key="2">
    <source>
        <dbReference type="ARBA" id="ARBA00022475"/>
    </source>
</evidence>
<dbReference type="GO" id="GO:0006508">
    <property type="term" value="P:proteolysis"/>
    <property type="evidence" value="ECO:0007669"/>
    <property type="project" value="UniProtKB-KW"/>
</dbReference>
<dbReference type="RefSeq" id="WP_104004307.1">
    <property type="nucleotide sequence ID" value="NZ_FNVQ01000003.1"/>
</dbReference>
<dbReference type="GO" id="GO:0046872">
    <property type="term" value="F:metal ion binding"/>
    <property type="evidence" value="ECO:0007669"/>
    <property type="project" value="UniProtKB-KW"/>
</dbReference>
<evidence type="ECO:0000256" key="9">
    <source>
        <dbReference type="ARBA" id="ARBA00023049"/>
    </source>
</evidence>
<feature type="transmembrane region" description="Helical" evidence="12">
    <location>
        <begin position="46"/>
        <end position="68"/>
    </location>
</feature>
<keyword evidence="8 12" id="KW-1133">Transmembrane helix</keyword>
<comment type="cofactor">
    <cofactor evidence="11">
        <name>Zn(2+)</name>
        <dbReference type="ChEBI" id="CHEBI:29105"/>
    </cofactor>
    <text evidence="11">Binds 1 zinc ion per subunit.</text>
</comment>
<protein>
    <submittedName>
        <fullName evidence="14">Heat shock protein HtpX</fullName>
    </submittedName>
</protein>
<keyword evidence="3 11" id="KW-0645">Protease</keyword>
<dbReference type="GO" id="GO:0005886">
    <property type="term" value="C:plasma membrane"/>
    <property type="evidence" value="ECO:0007669"/>
    <property type="project" value="UniProtKB-SubCell"/>
</dbReference>
<evidence type="ECO:0000256" key="6">
    <source>
        <dbReference type="ARBA" id="ARBA00022801"/>
    </source>
</evidence>
<feature type="transmembrane region" description="Helical" evidence="12">
    <location>
        <begin position="21"/>
        <end position="40"/>
    </location>
</feature>
<reference evidence="14 15" key="1">
    <citation type="submission" date="2016-10" db="EMBL/GenBank/DDBJ databases">
        <authorList>
            <person name="de Groot N.N."/>
        </authorList>
    </citation>
    <scope>NUCLEOTIDE SEQUENCE [LARGE SCALE GENOMIC DNA]</scope>
    <source>
        <strain evidence="14 15">DSM 22012</strain>
    </source>
</reference>
<dbReference type="GO" id="GO:0004222">
    <property type="term" value="F:metalloendopeptidase activity"/>
    <property type="evidence" value="ECO:0007669"/>
    <property type="project" value="InterPro"/>
</dbReference>
<dbReference type="InterPro" id="IPR001915">
    <property type="entry name" value="Peptidase_M48"/>
</dbReference>
<evidence type="ECO:0000256" key="10">
    <source>
        <dbReference type="ARBA" id="ARBA00023136"/>
    </source>
</evidence>
<comment type="similarity">
    <text evidence="11">Belongs to the peptidase M48 family.</text>
</comment>
<keyword evidence="2" id="KW-1003">Cell membrane</keyword>
<keyword evidence="7 11" id="KW-0862">Zinc</keyword>
<dbReference type="CDD" id="cd07339">
    <property type="entry name" value="M48B_HtpX_like"/>
    <property type="match status" value="1"/>
</dbReference>
<sequence>MRQSKNGGYWRSQALLNALESALLILFMGGFMAALGWQLWGGAGVALLLLVGLLTLVFNPALSPRWVMKLYGAKPLQKTHAPALSELTRWLCERAGLEKEPEIYLIPSRVMNAFSVGFSGRSAVALSDAMMRQLELRELAGVLAHEISHIRHNDLWVMGLADLFSRMTSMMAFVGQILLLMNLPLMLLGMVTINWWLILLLMIAPLLSALAQLALSRTREYAADMGAARLTGDPRGLARALERIEKAQGGWIEHILAPGNRVPDPSLLRTHPRTAERVERLLVLEQEMDQSERLPLEQLLHRYDHPEIMRKPRRRIWGTWW</sequence>
<keyword evidence="5" id="KW-0479">Metal-binding</keyword>
<evidence type="ECO:0000256" key="1">
    <source>
        <dbReference type="ARBA" id="ARBA00004651"/>
    </source>
</evidence>
<evidence type="ECO:0000256" key="4">
    <source>
        <dbReference type="ARBA" id="ARBA00022692"/>
    </source>
</evidence>
<dbReference type="Proteomes" id="UP000236745">
    <property type="component" value="Unassembled WGS sequence"/>
</dbReference>
<evidence type="ECO:0000256" key="8">
    <source>
        <dbReference type="ARBA" id="ARBA00022989"/>
    </source>
</evidence>
<evidence type="ECO:0000313" key="14">
    <source>
        <dbReference type="EMBL" id="SEG72039.1"/>
    </source>
</evidence>
<evidence type="ECO:0000256" key="7">
    <source>
        <dbReference type="ARBA" id="ARBA00022833"/>
    </source>
</evidence>
<evidence type="ECO:0000313" key="15">
    <source>
        <dbReference type="Proteomes" id="UP000236745"/>
    </source>
</evidence>